<dbReference type="InterPro" id="IPR027417">
    <property type="entry name" value="P-loop_NTPase"/>
</dbReference>
<keyword evidence="2" id="KW-1133">Transmembrane helix</keyword>
<dbReference type="InterPro" id="IPR050445">
    <property type="entry name" value="Bact_polysacc_biosynth/exp"/>
</dbReference>
<keyword evidence="4" id="KW-1185">Reference proteome</keyword>
<evidence type="ECO:0000256" key="2">
    <source>
        <dbReference type="SAM" id="Phobius"/>
    </source>
</evidence>
<proteinExistence type="predicted"/>
<protein>
    <submittedName>
        <fullName evidence="3">Uncharacterized protein involved in exopolysaccharide biosynthesis</fullName>
    </submittedName>
</protein>
<keyword evidence="1" id="KW-0175">Coiled coil</keyword>
<dbReference type="RefSeq" id="WP_133994541.1">
    <property type="nucleotide sequence ID" value="NZ_SODV01000001.1"/>
</dbReference>
<dbReference type="Gene3D" id="3.40.50.300">
    <property type="entry name" value="P-loop containing nucleotide triphosphate hydrolases"/>
    <property type="match status" value="1"/>
</dbReference>
<dbReference type="AlphaFoldDB" id="A0A4R8DWK7"/>
<dbReference type="SUPFAM" id="SSF52540">
    <property type="entry name" value="P-loop containing nucleoside triphosphate hydrolases"/>
    <property type="match status" value="1"/>
</dbReference>
<comment type="caution">
    <text evidence="3">The sequence shown here is derived from an EMBL/GenBank/DDBJ whole genome shotgun (WGS) entry which is preliminary data.</text>
</comment>
<accession>A0A4R8DWK7</accession>
<dbReference type="PANTHER" id="PTHR32309:SF31">
    <property type="entry name" value="CAPSULAR EXOPOLYSACCHARIDE FAMILY"/>
    <property type="match status" value="1"/>
</dbReference>
<sequence>MDFSYLLRVLLKRKWIIISATLIAAIAAYLVAKDEKKLYRSYSQFSTGFTSSDEVRVNPDSYNFLEADTKFNNVIVTATSPMVVSLLGYKLLLHDLTSPRPFRRLSESDLQKPLVKSVDMEKATQVLETKWETMGMLTSYLPDEKKLLELLDLYKYDYKSLNRYLAIYRLQHTDYIEIDFEAENPELSAFVTNQLYQEFIRYYKTIKSERSSESIDTLRSLVEKKKTDLDTKNDALRKAGLVDVGVESQSKFDLIRDLQTSLEDEKNKRTQIQYQLQGVNNRLANLKNGASPTSAGDDPSLNNEIVMLRQQRDQAYNDYLASGQKDQNLLDKYNMAKQAYNDKVSSAQGPAKVIASTGPSQSDLEDKKGELQVDLNAANANINSQTQTIDSIKRSLIASSSKSAEVESLLKEAELANKEYLDAKSRYNDAMDQGSSAVNNFKQVLLGQPAILPEPSKTLLIVAGAGFGACMLTILVFVILVYMDSSVKTPVIFEKTVGLRLISMINYMNLKNKTLSDLVAGTAAAADHHEKSRDNVFRELLRKLRFEIEHSGKKVFLFTSTRKGQGKTTLIQALSYSMSLSKKRILILDTNFCNNDLTTQLGAKPSLERLDGYKNEDTLIDTVKGAASDVVPGSVYAIGCEGGDYTPSEVLPRENLLQHLGALTKMFDYVFLEGPPLNDFSDSRELAEHVDGIIAIFSAQHIIKQIDRESIGFFKSLNGKFCGAVLNMVELENVNDV</sequence>
<feature type="transmembrane region" description="Helical" evidence="2">
    <location>
        <begin position="15"/>
        <end position="32"/>
    </location>
</feature>
<name>A0A4R8DWK7_9BACT</name>
<evidence type="ECO:0000313" key="4">
    <source>
        <dbReference type="Proteomes" id="UP000294498"/>
    </source>
</evidence>
<feature type="coiled-coil region" evidence="1">
    <location>
        <begin position="406"/>
        <end position="433"/>
    </location>
</feature>
<gene>
    <name evidence="3" type="ORF">EDB95_2950</name>
</gene>
<dbReference type="EMBL" id="SODV01000001">
    <property type="protein sequence ID" value="TDX01905.1"/>
    <property type="molecule type" value="Genomic_DNA"/>
</dbReference>
<keyword evidence="2" id="KW-0812">Transmembrane</keyword>
<dbReference type="Proteomes" id="UP000294498">
    <property type="component" value="Unassembled WGS sequence"/>
</dbReference>
<keyword evidence="2" id="KW-0472">Membrane</keyword>
<organism evidence="3 4">
    <name type="scientific">Dinghuibacter silviterrae</name>
    <dbReference type="NCBI Taxonomy" id="1539049"/>
    <lineage>
        <taxon>Bacteria</taxon>
        <taxon>Pseudomonadati</taxon>
        <taxon>Bacteroidota</taxon>
        <taxon>Chitinophagia</taxon>
        <taxon>Chitinophagales</taxon>
        <taxon>Chitinophagaceae</taxon>
        <taxon>Dinghuibacter</taxon>
    </lineage>
</organism>
<dbReference type="PANTHER" id="PTHR32309">
    <property type="entry name" value="TYROSINE-PROTEIN KINASE"/>
    <property type="match status" value="1"/>
</dbReference>
<dbReference type="OrthoDB" id="972983at2"/>
<evidence type="ECO:0000313" key="3">
    <source>
        <dbReference type="EMBL" id="TDX01905.1"/>
    </source>
</evidence>
<feature type="transmembrane region" description="Helical" evidence="2">
    <location>
        <begin position="459"/>
        <end position="483"/>
    </location>
</feature>
<reference evidence="3 4" key="1">
    <citation type="submission" date="2019-03" db="EMBL/GenBank/DDBJ databases">
        <title>Genomic Encyclopedia of Type Strains, Phase IV (KMG-IV): sequencing the most valuable type-strain genomes for metagenomic binning, comparative biology and taxonomic classification.</title>
        <authorList>
            <person name="Goeker M."/>
        </authorList>
    </citation>
    <scope>NUCLEOTIDE SEQUENCE [LARGE SCALE GENOMIC DNA]</scope>
    <source>
        <strain evidence="3 4">DSM 100059</strain>
    </source>
</reference>
<evidence type="ECO:0000256" key="1">
    <source>
        <dbReference type="SAM" id="Coils"/>
    </source>
</evidence>